<keyword evidence="5 6" id="KW-0472">Membrane</keyword>
<protein>
    <recommendedName>
        <fullName evidence="7">G domain-containing protein</fullName>
    </recommendedName>
</protein>
<proteinExistence type="predicted"/>
<evidence type="ECO:0000256" key="2">
    <source>
        <dbReference type="ARBA" id="ARBA00022741"/>
    </source>
</evidence>
<dbReference type="GO" id="GO:0016020">
    <property type="term" value="C:membrane"/>
    <property type="evidence" value="ECO:0007669"/>
    <property type="project" value="UniProtKB-SubCell"/>
</dbReference>
<evidence type="ECO:0000313" key="9">
    <source>
        <dbReference type="Proteomes" id="UP000708208"/>
    </source>
</evidence>
<keyword evidence="6" id="KW-1133">Transmembrane helix</keyword>
<dbReference type="OrthoDB" id="1716625at2759"/>
<dbReference type="EMBL" id="CAJVCH010028954">
    <property type="protein sequence ID" value="CAG7705525.1"/>
    <property type="molecule type" value="Genomic_DNA"/>
</dbReference>
<evidence type="ECO:0000256" key="1">
    <source>
        <dbReference type="ARBA" id="ARBA00004370"/>
    </source>
</evidence>
<accession>A0A8J2JV87</accession>
<feature type="transmembrane region" description="Helical" evidence="6">
    <location>
        <begin position="320"/>
        <end position="342"/>
    </location>
</feature>
<evidence type="ECO:0000256" key="5">
    <source>
        <dbReference type="ARBA" id="ARBA00023136"/>
    </source>
</evidence>
<keyword evidence="4" id="KW-0342">GTP-binding</keyword>
<keyword evidence="9" id="KW-1185">Reference proteome</keyword>
<dbReference type="PANTHER" id="PTHR10465:SF4">
    <property type="entry name" value="DYNAMIN N-TERMINAL DOMAIN-CONTAINING PROTEIN"/>
    <property type="match status" value="1"/>
</dbReference>
<feature type="transmembrane region" description="Helical" evidence="6">
    <location>
        <begin position="378"/>
        <end position="397"/>
    </location>
</feature>
<keyword evidence="6" id="KW-0812">Transmembrane</keyword>
<comment type="caution">
    <text evidence="8">The sequence shown here is derived from an EMBL/GenBank/DDBJ whole genome shotgun (WGS) entry which is preliminary data.</text>
</comment>
<dbReference type="GO" id="GO:0005525">
    <property type="term" value="F:GTP binding"/>
    <property type="evidence" value="ECO:0007669"/>
    <property type="project" value="UniProtKB-KW"/>
</dbReference>
<feature type="domain" description="G" evidence="7">
    <location>
        <begin position="57"/>
        <end position="197"/>
    </location>
</feature>
<organism evidence="8 9">
    <name type="scientific">Allacma fusca</name>
    <dbReference type="NCBI Taxonomy" id="39272"/>
    <lineage>
        <taxon>Eukaryota</taxon>
        <taxon>Metazoa</taxon>
        <taxon>Ecdysozoa</taxon>
        <taxon>Arthropoda</taxon>
        <taxon>Hexapoda</taxon>
        <taxon>Collembola</taxon>
        <taxon>Symphypleona</taxon>
        <taxon>Sminthuridae</taxon>
        <taxon>Allacma</taxon>
    </lineage>
</organism>
<evidence type="ECO:0000259" key="7">
    <source>
        <dbReference type="Pfam" id="PF01926"/>
    </source>
</evidence>
<keyword evidence="3" id="KW-0378">Hydrolase</keyword>
<gene>
    <name evidence="8" type="ORF">AFUS01_LOCUS4624</name>
</gene>
<dbReference type="Proteomes" id="UP000708208">
    <property type="component" value="Unassembled WGS sequence"/>
</dbReference>
<keyword evidence="2" id="KW-0547">Nucleotide-binding</keyword>
<dbReference type="PANTHER" id="PTHR10465">
    <property type="entry name" value="TRANSMEMBRANE GTPASE FZO1"/>
    <property type="match status" value="1"/>
</dbReference>
<reference evidence="8" key="1">
    <citation type="submission" date="2021-06" db="EMBL/GenBank/DDBJ databases">
        <authorList>
            <person name="Hodson N. C."/>
            <person name="Mongue J. A."/>
            <person name="Jaron S. K."/>
        </authorList>
    </citation>
    <scope>NUCLEOTIDE SEQUENCE</scope>
</reference>
<dbReference type="InterPro" id="IPR027094">
    <property type="entry name" value="Mitofusin_fam"/>
</dbReference>
<dbReference type="InterPro" id="IPR006073">
    <property type="entry name" value="GTP-bd"/>
</dbReference>
<evidence type="ECO:0000313" key="8">
    <source>
        <dbReference type="EMBL" id="CAG7705525.1"/>
    </source>
</evidence>
<comment type="subcellular location">
    <subcellularLocation>
        <location evidence="1">Membrane</location>
    </subcellularLocation>
</comment>
<sequence length="444" mass="49825">MSFKVKPIANNIEDHVLTFNEKLMKDVCNIYGVKDGLKSIAKMMDVGIRAPRRKITVLLMGNHSAGKSSFINWYIEEGILKTGVAVETQGFTIVTSGKKRETLKGLATLQLYPHLKPLTAKQGVLEYLTTEISSSRAKNFNMVSFIDTPGLVDGDMHYPFDVNDALLWLGNMADMVFVFFDPMGQAMCKRTLNIVEKLWENNSEKIRMYMAKADEVGSETDRQKVLMQTVQELCKRPGLNRTGFDMPTIYLPEGPGAKSRCANQIQEVCAQVDKKIEETLQNCLNDLKADVDQCEQVLHSRLENDKESRKRNKKQMCRGFILGAFGILVPIVMAVSLIVANASEKEMRRHLGRSADVIRLVFGPAAVVWTNIPATYHLQLVTAVVIMSGMMLILSRISDTEPVYPNRELRALEAAVTKLQQFSGLQKSLYDSYLKQSVDDDADL</sequence>
<evidence type="ECO:0000256" key="4">
    <source>
        <dbReference type="ARBA" id="ARBA00023134"/>
    </source>
</evidence>
<dbReference type="AlphaFoldDB" id="A0A8J2JV87"/>
<dbReference type="GO" id="GO:0003924">
    <property type="term" value="F:GTPase activity"/>
    <property type="evidence" value="ECO:0007669"/>
    <property type="project" value="InterPro"/>
</dbReference>
<dbReference type="Pfam" id="PF01926">
    <property type="entry name" value="MMR_HSR1"/>
    <property type="match status" value="1"/>
</dbReference>
<evidence type="ECO:0000256" key="3">
    <source>
        <dbReference type="ARBA" id="ARBA00022801"/>
    </source>
</evidence>
<name>A0A8J2JV87_9HEXA</name>
<evidence type="ECO:0000256" key="6">
    <source>
        <dbReference type="SAM" id="Phobius"/>
    </source>
</evidence>